<dbReference type="InterPro" id="IPR000008">
    <property type="entry name" value="C2_dom"/>
</dbReference>
<dbReference type="InterPro" id="IPR006588">
    <property type="entry name" value="Peptide_N_glycanase_PAW_dom"/>
</dbReference>
<dbReference type="InterPro" id="IPR008979">
    <property type="entry name" value="Galactose-bd-like_sf"/>
</dbReference>
<dbReference type="InterPro" id="IPR035892">
    <property type="entry name" value="C2_domain_sf"/>
</dbReference>
<evidence type="ECO:0000259" key="2">
    <source>
        <dbReference type="PROSITE" id="PS50004"/>
    </source>
</evidence>
<feature type="domain" description="C2" evidence="2">
    <location>
        <begin position="228"/>
        <end position="357"/>
    </location>
</feature>
<dbReference type="GO" id="GO:0042043">
    <property type="term" value="F:neurexin family protein binding"/>
    <property type="evidence" value="ECO:0007669"/>
    <property type="project" value="TreeGrafter"/>
</dbReference>
<dbReference type="STRING" id="400682.A0A1X7TLE3"/>
<evidence type="ECO:0000313" key="3">
    <source>
        <dbReference type="EnsemblMetazoa" id="Aqu2.1.15712_001"/>
    </source>
</evidence>
<dbReference type="Gene3D" id="2.60.120.1020">
    <property type="entry name" value="Peptide N glycanase, PAW domain"/>
    <property type="match status" value="1"/>
</dbReference>
<dbReference type="SUPFAM" id="SSF49785">
    <property type="entry name" value="Galactose-binding domain-like"/>
    <property type="match status" value="1"/>
</dbReference>
<dbReference type="EnsemblMetazoa" id="XM_020003342.1">
    <property type="protein sequence ID" value="XP_019858901.1"/>
    <property type="gene ID" value="LOC109587114"/>
</dbReference>
<accession>A0A1X7TLE3</accession>
<dbReference type="SUPFAM" id="SSF49562">
    <property type="entry name" value="C2 domain (Calcium/lipid-binding domain, CaLB)"/>
    <property type="match status" value="1"/>
</dbReference>
<feature type="region of interest" description="Disordered" evidence="1">
    <location>
        <begin position="462"/>
        <end position="491"/>
    </location>
</feature>
<dbReference type="Gene3D" id="2.60.40.150">
    <property type="entry name" value="C2 domain"/>
    <property type="match status" value="1"/>
</dbReference>
<sequence>MSGRMSSEYRAGSSSGHVFKPSLQDISLKRFRMRYSTISDCYYLHWDNTVCPALCRINGLENGSNEMDRLTLVKTNKDTAYITSIEDSNMVEMVDSPSPPSISWKFDFSGCGLAVKSILIKARHKTTKYGENLVTFSVEGDRENEIKRTMAFSDYLKEVPILRGSKMVKLTATLHSSVDGTSNTNDTHFLTSSTDDDDCPLDIIINLMCPQPESWPFIGEVLLGLKYNPSGASDSLRDKSDITVDCGLLAGQLQVHLVEGDGLGREKSKKPLNSFLKCAFLPDPNSVTSQQTSPKTSAYPTWSKELIYAGIDNLDLLHGGLEVLLYDHHLFFNDSLIGGLRLSIPQRRSTDKLSAPSVASSNIGYLVSPPNSRCSSPGLPASKDMKSCLSHERINTPTLLLNSGLESEEGTHSSTPDLDQAVSSRILKTRPASFSASSINDLTILRKVPVFTLPNRDSPLLSPRFSPSPILRRKRSPKHSPKSSRPHKTDYIHDWMDSTGDEVVHWSRMLDSPGEWAYCWHLLRGDITPANEL</sequence>
<dbReference type="KEGG" id="aqu:109587114"/>
<dbReference type="PANTHER" id="PTHR45716:SF2">
    <property type="entry name" value="BITESIZE, ISOFORM I"/>
    <property type="match status" value="1"/>
</dbReference>
<dbReference type="PROSITE" id="PS50004">
    <property type="entry name" value="C2"/>
    <property type="match status" value="1"/>
</dbReference>
<dbReference type="InParanoid" id="A0A1X7TLE3"/>
<dbReference type="OrthoDB" id="409136at2759"/>
<name>A0A1X7TLE3_AMPQE</name>
<dbReference type="Pfam" id="PF00168">
    <property type="entry name" value="C2"/>
    <property type="match status" value="1"/>
</dbReference>
<gene>
    <name evidence="3" type="primary">109587114</name>
</gene>
<dbReference type="Pfam" id="PF04721">
    <property type="entry name" value="PAW"/>
    <property type="match status" value="1"/>
</dbReference>
<dbReference type="GO" id="GO:0005737">
    <property type="term" value="C:cytoplasm"/>
    <property type="evidence" value="ECO:0007669"/>
    <property type="project" value="InterPro"/>
</dbReference>
<dbReference type="GO" id="GO:0006887">
    <property type="term" value="P:exocytosis"/>
    <property type="evidence" value="ECO:0007669"/>
    <property type="project" value="TreeGrafter"/>
</dbReference>
<dbReference type="PANTHER" id="PTHR45716">
    <property type="entry name" value="BITESIZE, ISOFORM I"/>
    <property type="match status" value="1"/>
</dbReference>
<proteinExistence type="predicted"/>
<evidence type="ECO:0000256" key="1">
    <source>
        <dbReference type="SAM" id="MobiDB-lite"/>
    </source>
</evidence>
<reference evidence="3" key="2">
    <citation type="submission" date="2017-05" db="UniProtKB">
        <authorList>
            <consortium name="EnsemblMetazoa"/>
        </authorList>
    </citation>
    <scope>IDENTIFICATION</scope>
</reference>
<evidence type="ECO:0000313" key="4">
    <source>
        <dbReference type="Proteomes" id="UP000007879"/>
    </source>
</evidence>
<dbReference type="Proteomes" id="UP000007879">
    <property type="component" value="Unassembled WGS sequence"/>
</dbReference>
<reference evidence="4" key="1">
    <citation type="journal article" date="2010" name="Nature">
        <title>The Amphimedon queenslandica genome and the evolution of animal complexity.</title>
        <authorList>
            <person name="Srivastava M."/>
            <person name="Simakov O."/>
            <person name="Chapman J."/>
            <person name="Fahey B."/>
            <person name="Gauthier M.E."/>
            <person name="Mitros T."/>
            <person name="Richards G.S."/>
            <person name="Conaco C."/>
            <person name="Dacre M."/>
            <person name="Hellsten U."/>
            <person name="Larroux C."/>
            <person name="Putnam N.H."/>
            <person name="Stanke M."/>
            <person name="Adamska M."/>
            <person name="Darling A."/>
            <person name="Degnan S.M."/>
            <person name="Oakley T.H."/>
            <person name="Plachetzki D.C."/>
            <person name="Zhai Y."/>
            <person name="Adamski M."/>
            <person name="Calcino A."/>
            <person name="Cummins S.F."/>
            <person name="Goodstein D.M."/>
            <person name="Harris C."/>
            <person name="Jackson D.J."/>
            <person name="Leys S.P."/>
            <person name="Shu S."/>
            <person name="Woodcroft B.J."/>
            <person name="Vervoort M."/>
            <person name="Kosik K.S."/>
            <person name="Manning G."/>
            <person name="Degnan B.M."/>
            <person name="Rokhsar D.S."/>
        </authorList>
    </citation>
    <scope>NUCLEOTIDE SEQUENCE [LARGE SCALE GENOMIC DNA]</scope>
</reference>
<dbReference type="EnsemblMetazoa" id="Aqu2.1.15712_001">
    <property type="protein sequence ID" value="Aqu2.1.15712_001"/>
    <property type="gene ID" value="Aqu2.1.15712"/>
</dbReference>
<dbReference type="GO" id="GO:0006516">
    <property type="term" value="P:glycoprotein catabolic process"/>
    <property type="evidence" value="ECO:0007669"/>
    <property type="project" value="InterPro"/>
</dbReference>
<keyword evidence="4" id="KW-1185">Reference proteome</keyword>
<feature type="compositionally biased region" description="Basic residues" evidence="1">
    <location>
        <begin position="471"/>
        <end position="486"/>
    </location>
</feature>
<dbReference type="InterPro" id="IPR038680">
    <property type="entry name" value="PAW_sf"/>
</dbReference>
<dbReference type="AlphaFoldDB" id="A0A1X7TLE3"/>
<protein>
    <recommendedName>
        <fullName evidence="2">C2 domain-containing protein</fullName>
    </recommendedName>
</protein>
<organism evidence="3">
    <name type="scientific">Amphimedon queenslandica</name>
    <name type="common">Sponge</name>
    <dbReference type="NCBI Taxonomy" id="400682"/>
    <lineage>
        <taxon>Eukaryota</taxon>
        <taxon>Metazoa</taxon>
        <taxon>Porifera</taxon>
        <taxon>Demospongiae</taxon>
        <taxon>Heteroscleromorpha</taxon>
        <taxon>Haplosclerida</taxon>
        <taxon>Niphatidae</taxon>
        <taxon>Amphimedon</taxon>
    </lineage>
</organism>